<evidence type="ECO:0000313" key="2">
    <source>
        <dbReference type="Proteomes" id="UP001597094"/>
    </source>
</evidence>
<dbReference type="RefSeq" id="WP_377522419.1">
    <property type="nucleotide sequence ID" value="NZ_JBHTLD010000007.1"/>
</dbReference>
<dbReference type="EMBL" id="JBHTLD010000007">
    <property type="protein sequence ID" value="MFD1184905.1"/>
    <property type="molecule type" value="Genomic_DNA"/>
</dbReference>
<dbReference type="Gene3D" id="2.60.120.200">
    <property type="match status" value="1"/>
</dbReference>
<gene>
    <name evidence="1" type="ORF">ACFQ2O_01720</name>
</gene>
<keyword evidence="2" id="KW-1185">Reference proteome</keyword>
<name>A0ABW3SJZ6_9BACT</name>
<evidence type="ECO:0000313" key="1">
    <source>
        <dbReference type="EMBL" id="MFD1184905.1"/>
    </source>
</evidence>
<dbReference type="Pfam" id="PF13385">
    <property type="entry name" value="Laminin_G_3"/>
    <property type="match status" value="1"/>
</dbReference>
<organism evidence="1 2">
    <name type="scientific">Pontibacter rugosus</name>
    <dbReference type="NCBI Taxonomy" id="1745966"/>
    <lineage>
        <taxon>Bacteria</taxon>
        <taxon>Pseudomonadati</taxon>
        <taxon>Bacteroidota</taxon>
        <taxon>Cytophagia</taxon>
        <taxon>Cytophagales</taxon>
        <taxon>Hymenobacteraceae</taxon>
        <taxon>Pontibacter</taxon>
    </lineage>
</organism>
<dbReference type="InterPro" id="IPR013320">
    <property type="entry name" value="ConA-like_dom_sf"/>
</dbReference>
<reference evidence="2" key="1">
    <citation type="journal article" date="2019" name="Int. J. Syst. Evol. Microbiol.">
        <title>The Global Catalogue of Microorganisms (GCM) 10K type strain sequencing project: providing services to taxonomists for standard genome sequencing and annotation.</title>
        <authorList>
            <consortium name="The Broad Institute Genomics Platform"/>
            <consortium name="The Broad Institute Genome Sequencing Center for Infectious Disease"/>
            <person name="Wu L."/>
            <person name="Ma J."/>
        </authorList>
    </citation>
    <scope>NUCLEOTIDE SEQUENCE [LARGE SCALE GENOMIC DNA]</scope>
    <source>
        <strain evidence="2">JCM 31319</strain>
    </source>
</reference>
<dbReference type="SUPFAM" id="SSF49899">
    <property type="entry name" value="Concanavalin A-like lectins/glucanases"/>
    <property type="match status" value="1"/>
</dbReference>
<accession>A0ABW3SJZ6</accession>
<dbReference type="Proteomes" id="UP001597094">
    <property type="component" value="Unassembled WGS sequence"/>
</dbReference>
<proteinExistence type="predicted"/>
<sequence length="254" mass="27853">MAQKKDYNSNLVEFLRSFGAINFNKSNDYGKITGSEALAFPSMTISIQTKFTTTNNLVVFEKASDNTSVLCQTGNDFTKGGTASNSLDLRGRLLFSLGTSSGQALQSTQVGYTAVINDNNWHESVYVADSASSVQRTFTDGDIASSVPMNTIPAANSNEWNVGARATGSIGYTGEMAELAVYDRAKSAGFIKKQKSLLKRYLQSRAEKPEGLVAYFPNTPIAVNDKDWTHEWTDVVYGYVMRIYNNPSITSYSR</sequence>
<comment type="caution">
    <text evidence="1">The sequence shown here is derived from an EMBL/GenBank/DDBJ whole genome shotgun (WGS) entry which is preliminary data.</text>
</comment>
<protein>
    <submittedName>
        <fullName evidence="1">LamG-like jellyroll fold domain-containing protein</fullName>
    </submittedName>
</protein>